<evidence type="ECO:0000313" key="4">
    <source>
        <dbReference type="Proteomes" id="UP001153737"/>
    </source>
</evidence>
<keyword evidence="1" id="KW-0812">Transmembrane</keyword>
<dbReference type="PANTHER" id="PTHR12277:SF194">
    <property type="entry name" value="FI04476P"/>
    <property type="match status" value="1"/>
</dbReference>
<evidence type="ECO:0000313" key="3">
    <source>
        <dbReference type="EMBL" id="CAH1119732.1"/>
    </source>
</evidence>
<protein>
    <recommendedName>
        <fullName evidence="2">Serine aminopeptidase S33 domain-containing protein</fullName>
    </recommendedName>
</protein>
<name>A0A9P0GQY2_PHACE</name>
<dbReference type="InterPro" id="IPR029058">
    <property type="entry name" value="AB_hydrolase_fold"/>
</dbReference>
<dbReference type="OrthoDB" id="10249433at2759"/>
<dbReference type="GO" id="GO:0047372">
    <property type="term" value="F:monoacylglycerol lipase activity"/>
    <property type="evidence" value="ECO:0007669"/>
    <property type="project" value="TreeGrafter"/>
</dbReference>
<keyword evidence="1" id="KW-1133">Transmembrane helix</keyword>
<keyword evidence="4" id="KW-1185">Reference proteome</keyword>
<reference evidence="3" key="1">
    <citation type="submission" date="2022-01" db="EMBL/GenBank/DDBJ databases">
        <authorList>
            <person name="King R."/>
        </authorList>
    </citation>
    <scope>NUCLEOTIDE SEQUENCE</scope>
</reference>
<dbReference type="PANTHER" id="PTHR12277">
    <property type="entry name" value="ALPHA/BETA HYDROLASE DOMAIN-CONTAINING PROTEIN"/>
    <property type="match status" value="1"/>
</dbReference>
<dbReference type="GO" id="GO:0005789">
    <property type="term" value="C:endoplasmic reticulum membrane"/>
    <property type="evidence" value="ECO:0007669"/>
    <property type="project" value="TreeGrafter"/>
</dbReference>
<dbReference type="Proteomes" id="UP001153737">
    <property type="component" value="Chromosome 13"/>
</dbReference>
<gene>
    <name evidence="3" type="ORF">PHAECO_LOCUS3813</name>
</gene>
<evidence type="ECO:0000256" key="1">
    <source>
        <dbReference type="SAM" id="Phobius"/>
    </source>
</evidence>
<accession>A0A9P0GQY2</accession>
<dbReference type="EMBL" id="OU896719">
    <property type="protein sequence ID" value="CAH1119732.1"/>
    <property type="molecule type" value="Genomic_DNA"/>
</dbReference>
<dbReference type="AlphaFoldDB" id="A0A9P0GQY2"/>
<sequence length="375" mass="43834">MANRYHRFDEYYLVSESDMENVEYDERSKQCCSRRCKMILILIFVVVLVLSFLFVFVVIPLVFMNSISLQRLLIFTRFNLPSKTKYFEEYKFPAFKNEYVTVQDYDSGTNKSLGVWHILPVEEGIKALNDSKFDYNLSLATSNYSVLIYFHGTGEVRSFSERKYQLLSFYFHVIAFDYRGYGDSSSGYLSEKTIVNDCVQLYGWIRNRTQSPIYIWGHSLGSAVAAETVATLKKKDESPSGLILESAFTSLEEELYVHPYGKIFAWLPWFKATILEPLHKNGFIFDTATNIGHITCPIMILHAEDDNEVPCKFGKKLYAIASERMKNGKYIPTIYHEFDSNLSYGHFFIYQDPFLKYYIMDFLTLAKNQSTYWWH</sequence>
<dbReference type="SUPFAM" id="SSF53474">
    <property type="entry name" value="alpha/beta-Hydrolases"/>
    <property type="match status" value="1"/>
</dbReference>
<dbReference type="GO" id="GO:0006660">
    <property type="term" value="P:phosphatidylserine catabolic process"/>
    <property type="evidence" value="ECO:0007669"/>
    <property type="project" value="TreeGrafter"/>
</dbReference>
<dbReference type="GO" id="GO:0004622">
    <property type="term" value="F:phosphatidylcholine lysophospholipase activity"/>
    <property type="evidence" value="ECO:0007669"/>
    <property type="project" value="TreeGrafter"/>
</dbReference>
<feature type="domain" description="Serine aminopeptidase S33" evidence="2">
    <location>
        <begin position="145"/>
        <end position="267"/>
    </location>
</feature>
<dbReference type="InterPro" id="IPR022742">
    <property type="entry name" value="Hydrolase_4"/>
</dbReference>
<dbReference type="GO" id="GO:0052651">
    <property type="term" value="P:monoacylglycerol catabolic process"/>
    <property type="evidence" value="ECO:0007669"/>
    <property type="project" value="TreeGrafter"/>
</dbReference>
<organism evidence="3 4">
    <name type="scientific">Phaedon cochleariae</name>
    <name type="common">Mustard beetle</name>
    <dbReference type="NCBI Taxonomy" id="80249"/>
    <lineage>
        <taxon>Eukaryota</taxon>
        <taxon>Metazoa</taxon>
        <taxon>Ecdysozoa</taxon>
        <taxon>Arthropoda</taxon>
        <taxon>Hexapoda</taxon>
        <taxon>Insecta</taxon>
        <taxon>Pterygota</taxon>
        <taxon>Neoptera</taxon>
        <taxon>Endopterygota</taxon>
        <taxon>Coleoptera</taxon>
        <taxon>Polyphaga</taxon>
        <taxon>Cucujiformia</taxon>
        <taxon>Chrysomeloidea</taxon>
        <taxon>Chrysomelidae</taxon>
        <taxon>Chrysomelinae</taxon>
        <taxon>Chrysomelini</taxon>
        <taxon>Phaedon</taxon>
    </lineage>
</organism>
<feature type="transmembrane region" description="Helical" evidence="1">
    <location>
        <begin position="39"/>
        <end position="63"/>
    </location>
</feature>
<reference evidence="3" key="2">
    <citation type="submission" date="2022-10" db="EMBL/GenBank/DDBJ databases">
        <authorList>
            <consortium name="ENA_rothamsted_submissions"/>
            <consortium name="culmorum"/>
            <person name="King R."/>
        </authorList>
    </citation>
    <scope>NUCLEOTIDE SEQUENCE</scope>
</reference>
<proteinExistence type="predicted"/>
<dbReference type="Gene3D" id="3.40.50.1820">
    <property type="entry name" value="alpha/beta hydrolase"/>
    <property type="match status" value="1"/>
</dbReference>
<keyword evidence="1" id="KW-0472">Membrane</keyword>
<dbReference type="Pfam" id="PF12146">
    <property type="entry name" value="Hydrolase_4"/>
    <property type="match status" value="1"/>
</dbReference>
<evidence type="ECO:0000259" key="2">
    <source>
        <dbReference type="Pfam" id="PF12146"/>
    </source>
</evidence>